<sequence length="677" mass="76583">MEDEPPQAVRSCRTCKRDLPEVEFRSVKDPRKFIGQCTSCRARQKERVAESRAAVAGLRNIALRLSPRKATKRTDSLADLTPPRRTAPASSSVKSISLAATTPVLFRDLVPAFPELPIPRLGPFTPTVVDDPSSFAPEPGLPTVVLGTPIPRSTQSTTPVVVLGTLIPQESLPPTPSLPPQARRRGRYARQSSQPQERQFDQIVDPPFTGDLNLPALSEEDQVLVRQFYTALNDDKMQSCPRCQERWFDMKRNSLNICSRCISRDRKRASDEPCFFSAANHLDFGEVPSNLPNLTMVEEMLIARVHVHVKVLQVRGAQYKYRGHVVHFLRNVGKLFEELPVLPENLDIILLRPPVDGDPLLQPQFARDFRVRRSCLLIWLQYLQRHHQGYREIVVREDFLQRLPVDGSIIDSIASQVADIPDSEAPQGPVEETADDGGDPSDADASAIPNLQVADTELNALQSRIFNGTPDYESMTVLEDMPRSAQAQHQMSLPSIRRTPINEFNHSQPLLSLAFPTLYPEGKADFTEPRLRSITYQDYLAHAMRWQDGRFARHKTWPFVALNTLLRAHVRKRSNYFVKQHEGRCQALTRADLEEAMAKPDEPEAQALIQSITRQAAVIRGTRPYWYKQRKDWKRMPITWAGLAFSLLQVQLITTGSPCTVIYLDSRSGKRLLRRPG</sequence>
<accession>A0A2K0TMP6</accession>
<organism evidence="4 5">
    <name type="scientific">Trichoderma gamsii</name>
    <dbReference type="NCBI Taxonomy" id="398673"/>
    <lineage>
        <taxon>Eukaryota</taxon>
        <taxon>Fungi</taxon>
        <taxon>Dikarya</taxon>
        <taxon>Ascomycota</taxon>
        <taxon>Pezizomycotina</taxon>
        <taxon>Sordariomycetes</taxon>
        <taxon>Hypocreomycetidae</taxon>
        <taxon>Hypocreales</taxon>
        <taxon>Hypocreaceae</taxon>
        <taxon>Trichoderma</taxon>
    </lineage>
</organism>
<dbReference type="InterPro" id="IPR046700">
    <property type="entry name" value="DUF6570"/>
</dbReference>
<feature type="compositionally biased region" description="Acidic residues" evidence="1">
    <location>
        <begin position="432"/>
        <end position="442"/>
    </location>
</feature>
<feature type="region of interest" description="Disordered" evidence="1">
    <location>
        <begin position="167"/>
        <end position="205"/>
    </location>
</feature>
<dbReference type="EMBL" id="MTYH01000014">
    <property type="protein sequence ID" value="PNP46805.1"/>
    <property type="molecule type" value="Genomic_DNA"/>
</dbReference>
<protein>
    <submittedName>
        <fullName evidence="4">Uncharacterized protein</fullName>
    </submittedName>
</protein>
<evidence type="ECO:0000256" key="1">
    <source>
        <dbReference type="SAM" id="MobiDB-lite"/>
    </source>
</evidence>
<comment type="caution">
    <text evidence="4">The sequence shown here is derived from an EMBL/GenBank/DDBJ whole genome shotgun (WGS) entry which is preliminary data.</text>
</comment>
<evidence type="ECO:0000313" key="5">
    <source>
        <dbReference type="Proteomes" id="UP000236546"/>
    </source>
</evidence>
<evidence type="ECO:0000313" key="4">
    <source>
        <dbReference type="EMBL" id="PNP46805.1"/>
    </source>
</evidence>
<dbReference type="OrthoDB" id="5094222at2759"/>
<feature type="domain" description="Helitron helicase-like" evidence="2">
    <location>
        <begin position="539"/>
        <end position="634"/>
    </location>
</feature>
<gene>
    <name evidence="4" type="ORF">TGAMA5MH_01757</name>
</gene>
<proteinExistence type="predicted"/>
<reference evidence="4 5" key="1">
    <citation type="submission" date="2017-02" db="EMBL/GenBank/DDBJ databases">
        <title>Genomes of Trichoderma spp. with biocontrol activity.</title>
        <authorList>
            <person name="Gardiner D."/>
            <person name="Kazan K."/>
            <person name="Vos C."/>
            <person name="Harvey P."/>
        </authorList>
    </citation>
    <scope>NUCLEOTIDE SEQUENCE [LARGE SCALE GENOMIC DNA]</scope>
    <source>
        <strain evidence="4 5">A5MH</strain>
    </source>
</reference>
<dbReference type="Proteomes" id="UP000236546">
    <property type="component" value="Unassembled WGS sequence"/>
</dbReference>
<feature type="domain" description="DUF6570" evidence="3">
    <location>
        <begin position="273"/>
        <end position="398"/>
    </location>
</feature>
<feature type="region of interest" description="Disordered" evidence="1">
    <location>
        <begin position="418"/>
        <end position="446"/>
    </location>
</feature>
<feature type="region of interest" description="Disordered" evidence="1">
    <location>
        <begin position="66"/>
        <end position="90"/>
    </location>
</feature>
<evidence type="ECO:0000259" key="3">
    <source>
        <dbReference type="Pfam" id="PF20209"/>
    </source>
</evidence>
<dbReference type="AlphaFoldDB" id="A0A2K0TMP6"/>
<dbReference type="Pfam" id="PF14214">
    <property type="entry name" value="Helitron_like_N"/>
    <property type="match status" value="1"/>
</dbReference>
<evidence type="ECO:0000259" key="2">
    <source>
        <dbReference type="Pfam" id="PF14214"/>
    </source>
</evidence>
<dbReference type="Pfam" id="PF20209">
    <property type="entry name" value="DUF6570"/>
    <property type="match status" value="1"/>
</dbReference>
<dbReference type="InterPro" id="IPR025476">
    <property type="entry name" value="Helitron_helicase-like"/>
</dbReference>
<name>A0A2K0TMP6_9HYPO</name>